<accession>A0A1M3L5D2</accession>
<dbReference type="Gene3D" id="2.120.10.30">
    <property type="entry name" value="TolB, C-terminal domain"/>
    <property type="match status" value="1"/>
</dbReference>
<dbReference type="SUPFAM" id="SSF50952">
    <property type="entry name" value="Soluble quinoprotein glucose dehydrogenase"/>
    <property type="match status" value="1"/>
</dbReference>
<evidence type="ECO:0000313" key="3">
    <source>
        <dbReference type="Proteomes" id="UP000184233"/>
    </source>
</evidence>
<organism evidence="2 3">
    <name type="scientific">Candidatus Kapaibacterium thiocyanatum</name>
    <dbReference type="NCBI Taxonomy" id="1895771"/>
    <lineage>
        <taxon>Bacteria</taxon>
        <taxon>Pseudomonadati</taxon>
        <taxon>Candidatus Kapaibacteriota</taxon>
        <taxon>Candidatus Kapaibacteriia</taxon>
        <taxon>Candidatus Kapaibacteriales</taxon>
        <taxon>Candidatus Kapaibacteriaceae</taxon>
        <taxon>Candidatus Kapaibacterium</taxon>
    </lineage>
</organism>
<dbReference type="PANTHER" id="PTHR33546:SF1">
    <property type="entry name" value="LARGE, MULTIFUNCTIONAL SECRETED PROTEIN"/>
    <property type="match status" value="1"/>
</dbReference>
<dbReference type="PANTHER" id="PTHR33546">
    <property type="entry name" value="LARGE, MULTIFUNCTIONAL SECRETED PROTEIN-RELATED"/>
    <property type="match status" value="1"/>
</dbReference>
<comment type="caution">
    <text evidence="2">The sequence shown here is derived from an EMBL/GenBank/DDBJ whole genome shotgun (WGS) entry which is preliminary data.</text>
</comment>
<evidence type="ECO:0000259" key="1">
    <source>
        <dbReference type="Pfam" id="PF22807"/>
    </source>
</evidence>
<dbReference type="EMBL" id="MKVH01000003">
    <property type="protein sequence ID" value="OJX60768.1"/>
    <property type="molecule type" value="Genomic_DNA"/>
</dbReference>
<evidence type="ECO:0000313" key="2">
    <source>
        <dbReference type="EMBL" id="OJX60768.1"/>
    </source>
</evidence>
<dbReference type="STRING" id="1895771.BGO89_04160"/>
<feature type="domain" description="Pyrroloquinoline quinone-dependent pyranose dehydrogenase beta-propeller" evidence="1">
    <location>
        <begin position="59"/>
        <end position="245"/>
    </location>
</feature>
<dbReference type="PROSITE" id="PS51257">
    <property type="entry name" value="PROKAR_LIPOPROTEIN"/>
    <property type="match status" value="1"/>
</dbReference>
<dbReference type="InterPro" id="IPR011042">
    <property type="entry name" value="6-blade_b-propeller_TolB-like"/>
</dbReference>
<sequence length="413" mass="45901">MKYSFLFASILAVSSCFNPFNKEQPALTPQRDLGLTARRLVVPEKFSKEITITESVFLPHGFTAKVFYAGRLDKARFMAWSPDSVLHVANKSSGEILALPDRNHDGEADTAIVVARDLHLPHDLKFHAGALYVAEERRVVRLTDNDGDGIYERRTVFIDDIAQGAEQPGGGHDTRTIVFDPQHHAMYLSIGSSCNVCREDGRAIIERYAEDGTGRRVYARGVRNAVGMALHPRTGRLWATNNGSDWQGDDIPPEWIDEVRDGGFYGHPFAWGDGRFFDFTILVGGYRDLLPITAADSTLVRSMKHPAALVQAHTAPMAIEFPNPSFSERFRSGAFVSLRGSWNRRVPAGYKVIYLHMKADSAVDYVSDFLTGFTTKNRSWARPVGLATDSRGNLYVSSDANKEFIAIVSPSKE</sequence>
<dbReference type="AlphaFoldDB" id="A0A1M3L5D2"/>
<name>A0A1M3L5D2_9BACT</name>
<dbReference type="InterPro" id="IPR054539">
    <property type="entry name" value="Beta-prop_PDH"/>
</dbReference>
<proteinExistence type="predicted"/>
<dbReference type="Pfam" id="PF22807">
    <property type="entry name" value="TrAA12"/>
    <property type="match status" value="2"/>
</dbReference>
<reference evidence="2 3" key="1">
    <citation type="submission" date="2016-09" db="EMBL/GenBank/DDBJ databases">
        <title>Genome-resolved meta-omics ties microbial dynamics to process performance in biotechnology for thiocyanate degradation.</title>
        <authorList>
            <person name="Kantor R.S."/>
            <person name="Huddy R.J."/>
            <person name="Iyer R."/>
            <person name="Thomas B.C."/>
            <person name="Brown C.T."/>
            <person name="Anantharaman K."/>
            <person name="Tringe S."/>
            <person name="Hettich R.L."/>
            <person name="Harrison S.T."/>
            <person name="Banfield J.F."/>
        </authorList>
    </citation>
    <scope>NUCLEOTIDE SEQUENCE [LARGE SCALE GENOMIC DNA]</scope>
    <source>
        <strain evidence="2">59-99</strain>
    </source>
</reference>
<protein>
    <recommendedName>
        <fullName evidence="1">Pyrroloquinoline quinone-dependent pyranose dehydrogenase beta-propeller domain-containing protein</fullName>
    </recommendedName>
</protein>
<gene>
    <name evidence="2" type="ORF">BGO89_04160</name>
</gene>
<dbReference type="InterPro" id="IPR011041">
    <property type="entry name" value="Quinoprot_gluc/sorb_DH_b-prop"/>
</dbReference>
<feature type="domain" description="Pyrroloquinoline quinone-dependent pyranose dehydrogenase beta-propeller" evidence="1">
    <location>
        <begin position="295"/>
        <end position="407"/>
    </location>
</feature>
<dbReference type="Proteomes" id="UP000184233">
    <property type="component" value="Unassembled WGS sequence"/>
</dbReference>